<reference evidence="3" key="1">
    <citation type="submission" date="2017-12" db="EMBL/GenBank/DDBJ databases">
        <title>FDA dAtabase for Regulatory Grade micrObial Sequences (FDA-ARGOS): Supporting development and validation of Infectious Disease Dx tests.</title>
        <authorList>
            <person name="Kerrigan L."/>
            <person name="Tallon L.J."/>
            <person name="Sadzewicz L."/>
            <person name="Sengamalay N."/>
            <person name="Ott S."/>
            <person name="Godinez A."/>
            <person name="Nagaraj S."/>
            <person name="Vavikolanu K."/>
            <person name="Vyas G."/>
            <person name="Nadendla S."/>
            <person name="Aluvathingal J."/>
            <person name="Sichtig H."/>
        </authorList>
    </citation>
    <scope>NUCLEOTIDE SEQUENCE [LARGE SCALE GENOMIC DNA]</scope>
    <source>
        <strain evidence="3">FDAARGOS_200</strain>
    </source>
</reference>
<name>A0AAX0WWY4_9GAMM</name>
<evidence type="ECO:0000313" key="3">
    <source>
        <dbReference type="EMBL" id="PNL62847.1"/>
    </source>
</evidence>
<feature type="region of interest" description="Disordered" evidence="1">
    <location>
        <begin position="29"/>
        <end position="64"/>
    </location>
</feature>
<gene>
    <name evidence="3" type="ORF">A6J39_017480</name>
</gene>
<dbReference type="Proteomes" id="UP000192511">
    <property type="component" value="Unassembled WGS sequence"/>
</dbReference>
<dbReference type="AlphaFoldDB" id="A0AAX0WWY4"/>
<keyword evidence="2" id="KW-0732">Signal</keyword>
<organism evidence="3 4">
    <name type="scientific">Legionella anisa</name>
    <dbReference type="NCBI Taxonomy" id="28082"/>
    <lineage>
        <taxon>Bacteria</taxon>
        <taxon>Pseudomonadati</taxon>
        <taxon>Pseudomonadota</taxon>
        <taxon>Gammaproteobacteria</taxon>
        <taxon>Legionellales</taxon>
        <taxon>Legionellaceae</taxon>
        <taxon>Legionella</taxon>
    </lineage>
</organism>
<dbReference type="EMBL" id="NBTX02000004">
    <property type="protein sequence ID" value="PNL62847.1"/>
    <property type="molecule type" value="Genomic_DNA"/>
</dbReference>
<feature type="signal peptide" evidence="2">
    <location>
        <begin position="1"/>
        <end position="24"/>
    </location>
</feature>
<protein>
    <submittedName>
        <fullName evidence="3">Uncharacterized protein</fullName>
    </submittedName>
</protein>
<keyword evidence="4" id="KW-1185">Reference proteome</keyword>
<feature type="chain" id="PRO_5043970726" evidence="2">
    <location>
        <begin position="25"/>
        <end position="64"/>
    </location>
</feature>
<dbReference type="GeneID" id="98063816"/>
<comment type="caution">
    <text evidence="3">The sequence shown here is derived from an EMBL/GenBank/DDBJ whole genome shotgun (WGS) entry which is preliminary data.</text>
</comment>
<sequence>MNIVTVLRSTILLIALLLFFSVSACTSLTPTTKKTQNNGKNQSSGLKHKNPSIGRIWASHTRRH</sequence>
<evidence type="ECO:0000313" key="4">
    <source>
        <dbReference type="Proteomes" id="UP000192511"/>
    </source>
</evidence>
<dbReference type="RefSeq" id="WP_019235643.1">
    <property type="nucleotide sequence ID" value="NZ_CAAAHR010000013.1"/>
</dbReference>
<accession>A0AAX0WWY4</accession>
<evidence type="ECO:0000256" key="1">
    <source>
        <dbReference type="SAM" id="MobiDB-lite"/>
    </source>
</evidence>
<proteinExistence type="predicted"/>
<feature type="compositionally biased region" description="Polar residues" evidence="1">
    <location>
        <begin position="29"/>
        <end position="45"/>
    </location>
</feature>
<evidence type="ECO:0000256" key="2">
    <source>
        <dbReference type="SAM" id="SignalP"/>
    </source>
</evidence>